<dbReference type="EMBL" id="LT629732">
    <property type="protein sequence ID" value="SDS96384.1"/>
    <property type="molecule type" value="Genomic_DNA"/>
</dbReference>
<dbReference type="InterPro" id="IPR036390">
    <property type="entry name" value="WH_DNA-bd_sf"/>
</dbReference>
<dbReference type="SMART" id="SM00895">
    <property type="entry name" value="FCD"/>
    <property type="match status" value="1"/>
</dbReference>
<dbReference type="PROSITE" id="PS50949">
    <property type="entry name" value="HTH_GNTR"/>
    <property type="match status" value="1"/>
</dbReference>
<evidence type="ECO:0000259" key="5">
    <source>
        <dbReference type="PROSITE" id="PS50949"/>
    </source>
</evidence>
<dbReference type="OrthoDB" id="4164516at2"/>
<accession>A0A1H1WH14</accession>
<dbReference type="Proteomes" id="UP000198983">
    <property type="component" value="Chromosome I"/>
</dbReference>
<reference evidence="6 7" key="1">
    <citation type="submission" date="2016-10" db="EMBL/GenBank/DDBJ databases">
        <authorList>
            <person name="de Groot N.N."/>
        </authorList>
    </citation>
    <scope>NUCLEOTIDE SEQUENCE [LARGE SCALE GENOMIC DNA]</scope>
    <source>
        <strain evidence="6 7">DSM 22024</strain>
    </source>
</reference>
<evidence type="ECO:0000256" key="3">
    <source>
        <dbReference type="ARBA" id="ARBA00023163"/>
    </source>
</evidence>
<dbReference type="PANTHER" id="PTHR43537">
    <property type="entry name" value="TRANSCRIPTIONAL REGULATOR, GNTR FAMILY"/>
    <property type="match status" value="1"/>
</dbReference>
<feature type="compositionally biased region" description="Low complexity" evidence="4">
    <location>
        <begin position="29"/>
        <end position="44"/>
    </location>
</feature>
<dbReference type="SUPFAM" id="SSF46785">
    <property type="entry name" value="Winged helix' DNA-binding domain"/>
    <property type="match status" value="1"/>
</dbReference>
<dbReference type="AlphaFoldDB" id="A0A1H1WH14"/>
<dbReference type="STRING" id="117157.SAMN04489717_4514"/>
<dbReference type="InterPro" id="IPR036388">
    <property type="entry name" value="WH-like_DNA-bd_sf"/>
</dbReference>
<dbReference type="PANTHER" id="PTHR43537:SF44">
    <property type="entry name" value="GNTR FAMILY REGULATORY PROTEIN"/>
    <property type="match status" value="1"/>
</dbReference>
<keyword evidence="2 6" id="KW-0238">DNA-binding</keyword>
<dbReference type="GO" id="GO:0003677">
    <property type="term" value="F:DNA binding"/>
    <property type="evidence" value="ECO:0007669"/>
    <property type="project" value="UniProtKB-KW"/>
</dbReference>
<keyword evidence="7" id="KW-1185">Reference proteome</keyword>
<evidence type="ECO:0000256" key="2">
    <source>
        <dbReference type="ARBA" id="ARBA00023125"/>
    </source>
</evidence>
<gene>
    <name evidence="6" type="ORF">SAMN04489717_4514</name>
</gene>
<dbReference type="InterPro" id="IPR011711">
    <property type="entry name" value="GntR_C"/>
</dbReference>
<dbReference type="InterPro" id="IPR000524">
    <property type="entry name" value="Tscrpt_reg_HTH_GntR"/>
</dbReference>
<dbReference type="Pfam" id="PF07729">
    <property type="entry name" value="FCD"/>
    <property type="match status" value="1"/>
</dbReference>
<name>A0A1H1WH14_9ACTN</name>
<feature type="compositionally biased region" description="Basic residues" evidence="4">
    <location>
        <begin position="1"/>
        <end position="12"/>
    </location>
</feature>
<feature type="region of interest" description="Disordered" evidence="4">
    <location>
        <begin position="1"/>
        <end position="55"/>
    </location>
</feature>
<dbReference type="SMART" id="SM00345">
    <property type="entry name" value="HTH_GNTR"/>
    <property type="match status" value="1"/>
</dbReference>
<dbReference type="RefSeq" id="WP_157728751.1">
    <property type="nucleotide sequence ID" value="NZ_LT629732.1"/>
</dbReference>
<feature type="compositionally biased region" description="Gly residues" evidence="4">
    <location>
        <begin position="45"/>
        <end position="54"/>
    </location>
</feature>
<evidence type="ECO:0000256" key="1">
    <source>
        <dbReference type="ARBA" id="ARBA00023015"/>
    </source>
</evidence>
<feature type="domain" description="HTH gntR-type" evidence="5">
    <location>
        <begin position="63"/>
        <end position="131"/>
    </location>
</feature>
<keyword evidence="1" id="KW-0805">Transcription regulation</keyword>
<dbReference type="GO" id="GO:0003700">
    <property type="term" value="F:DNA-binding transcription factor activity"/>
    <property type="evidence" value="ECO:0007669"/>
    <property type="project" value="InterPro"/>
</dbReference>
<protein>
    <submittedName>
        <fullName evidence="6">DNA-binding transcriptional regulator, FadR family</fullName>
    </submittedName>
</protein>
<dbReference type="Gene3D" id="1.20.120.530">
    <property type="entry name" value="GntR ligand-binding domain-like"/>
    <property type="match status" value="1"/>
</dbReference>
<keyword evidence="3" id="KW-0804">Transcription</keyword>
<dbReference type="InterPro" id="IPR008920">
    <property type="entry name" value="TF_FadR/GntR_C"/>
</dbReference>
<sequence>MTDRKPRPRKPARITTGRDGRGPGGDGAAGDARVARSARSARGVRGAGHAGGAEGALAGVSRSGLADQLAERLLDEIVAGVYPPDSRLPPEPVLAERAGVSRLTLREAIKDLRQRGVLRVQQGRGTFVNQPDTWAPFDSTVLNARALLESGYELAHELTELRRIVERGIAELAAVRRTDEDLDRMEAAVATMREAWAAQDLDTFSSADVDFHDALLRAAGNAFALTLFHSVDGALRSVRRRTVEENAELAERAIDYHAKIMSAVRRKARRSAGALMDEHLQETEDFTAALAAASSAAAAARAEEDDARTRRRA</sequence>
<dbReference type="Gene3D" id="1.10.10.10">
    <property type="entry name" value="Winged helix-like DNA-binding domain superfamily/Winged helix DNA-binding domain"/>
    <property type="match status" value="1"/>
</dbReference>
<dbReference type="CDD" id="cd07377">
    <property type="entry name" value="WHTH_GntR"/>
    <property type="match status" value="1"/>
</dbReference>
<dbReference type="Pfam" id="PF00392">
    <property type="entry name" value="GntR"/>
    <property type="match status" value="1"/>
</dbReference>
<proteinExistence type="predicted"/>
<dbReference type="SUPFAM" id="SSF48008">
    <property type="entry name" value="GntR ligand-binding domain-like"/>
    <property type="match status" value="1"/>
</dbReference>
<evidence type="ECO:0000256" key="4">
    <source>
        <dbReference type="SAM" id="MobiDB-lite"/>
    </source>
</evidence>
<organism evidence="6 7">
    <name type="scientific">Actinopolymorpha singaporensis</name>
    <dbReference type="NCBI Taxonomy" id="117157"/>
    <lineage>
        <taxon>Bacteria</taxon>
        <taxon>Bacillati</taxon>
        <taxon>Actinomycetota</taxon>
        <taxon>Actinomycetes</taxon>
        <taxon>Propionibacteriales</taxon>
        <taxon>Actinopolymorphaceae</taxon>
        <taxon>Actinopolymorpha</taxon>
    </lineage>
</organism>
<dbReference type="PRINTS" id="PR00035">
    <property type="entry name" value="HTHGNTR"/>
</dbReference>
<evidence type="ECO:0000313" key="7">
    <source>
        <dbReference type="Proteomes" id="UP000198983"/>
    </source>
</evidence>
<evidence type="ECO:0000313" key="6">
    <source>
        <dbReference type="EMBL" id="SDS96384.1"/>
    </source>
</evidence>